<keyword evidence="2" id="KW-1185">Reference proteome</keyword>
<evidence type="ECO:0000313" key="3">
    <source>
        <dbReference type="WBParaSite" id="Minc3s07002g40609"/>
    </source>
</evidence>
<dbReference type="Proteomes" id="UP000887563">
    <property type="component" value="Unplaced"/>
</dbReference>
<evidence type="ECO:0000313" key="2">
    <source>
        <dbReference type="Proteomes" id="UP000887563"/>
    </source>
</evidence>
<dbReference type="AlphaFoldDB" id="A0A914NRD7"/>
<evidence type="ECO:0000259" key="1">
    <source>
        <dbReference type="Pfam" id="PF26430"/>
    </source>
</evidence>
<dbReference type="WBParaSite" id="Minc3s07002g40609">
    <property type="protein sequence ID" value="Minc3s07002g40609"/>
    <property type="gene ID" value="Minc3s07002g40609"/>
</dbReference>
<feature type="domain" description="BAM-2-like concanavalin A-like" evidence="1">
    <location>
        <begin position="9"/>
        <end position="93"/>
    </location>
</feature>
<protein>
    <submittedName>
        <fullName evidence="3">Candidate secreted effector</fullName>
    </submittedName>
</protein>
<reference evidence="3" key="1">
    <citation type="submission" date="2022-11" db="UniProtKB">
        <authorList>
            <consortium name="WormBaseParasite"/>
        </authorList>
    </citation>
    <scope>IDENTIFICATION</scope>
</reference>
<dbReference type="Pfam" id="PF26430">
    <property type="entry name" value="ConA_BAM2"/>
    <property type="match status" value="1"/>
</dbReference>
<sequence>MMEIYWLLIRFDNQIKYLQLEEIPIFVLSPNSIETFEIEVFQNKDGNGDLIGDINGCIEDLIFIYSTQTSNEDLSSSLNDNYEINYGKKIKSNLNNFCGIRDPNIWLGNTSSWGKLSRQPFDNLNNGGAEIINSIDGFSFVYNKSL</sequence>
<proteinExistence type="predicted"/>
<name>A0A914NRD7_MELIC</name>
<accession>A0A914NRD7</accession>
<dbReference type="InterPro" id="IPR058815">
    <property type="entry name" value="ConA_BAM2-like"/>
</dbReference>
<organism evidence="2 3">
    <name type="scientific">Meloidogyne incognita</name>
    <name type="common">Southern root-knot nematode worm</name>
    <name type="synonym">Oxyuris incognita</name>
    <dbReference type="NCBI Taxonomy" id="6306"/>
    <lineage>
        <taxon>Eukaryota</taxon>
        <taxon>Metazoa</taxon>
        <taxon>Ecdysozoa</taxon>
        <taxon>Nematoda</taxon>
        <taxon>Chromadorea</taxon>
        <taxon>Rhabditida</taxon>
        <taxon>Tylenchina</taxon>
        <taxon>Tylenchomorpha</taxon>
        <taxon>Tylenchoidea</taxon>
        <taxon>Meloidogynidae</taxon>
        <taxon>Meloidogyninae</taxon>
        <taxon>Meloidogyne</taxon>
        <taxon>Meloidogyne incognita group</taxon>
    </lineage>
</organism>